<dbReference type="Proteomes" id="UP000885648">
    <property type="component" value="Unassembled WGS sequence"/>
</dbReference>
<sequence length="117" mass="12241">MIEWLIYACIGIGLLFNALGVIGVLRFPDVYTRLHAETKTTTFGTIFLCLAVILAAGSAYASGGDAASLTLAVHTGIAAVALAFTNATGAHAIARAAHRSGIRPTRSRVDRLAEVEE</sequence>
<gene>
    <name evidence="2" type="ORF">ENN52_06485</name>
</gene>
<dbReference type="AlphaFoldDB" id="A0A831PN17"/>
<feature type="transmembrane region" description="Helical" evidence="1">
    <location>
        <begin position="6"/>
        <end position="28"/>
    </location>
</feature>
<evidence type="ECO:0000313" key="2">
    <source>
        <dbReference type="EMBL" id="HDS63752.1"/>
    </source>
</evidence>
<name>A0A831PN17_9EURY</name>
<comment type="caution">
    <text evidence="2">The sequence shown here is derived from an EMBL/GenBank/DDBJ whole genome shotgun (WGS) entry which is preliminary data.</text>
</comment>
<keyword evidence="1" id="KW-0812">Transmembrane</keyword>
<keyword evidence="1" id="KW-1133">Transmembrane helix</keyword>
<feature type="transmembrane region" description="Helical" evidence="1">
    <location>
        <begin position="40"/>
        <end position="61"/>
    </location>
</feature>
<dbReference type="NCBIfam" id="NF009312">
    <property type="entry name" value="PRK12672.1"/>
    <property type="match status" value="1"/>
</dbReference>
<dbReference type="GO" id="GO:0015385">
    <property type="term" value="F:sodium:proton antiporter activity"/>
    <property type="evidence" value="ECO:0007669"/>
    <property type="project" value="TreeGrafter"/>
</dbReference>
<feature type="transmembrane region" description="Helical" evidence="1">
    <location>
        <begin position="73"/>
        <end position="94"/>
    </location>
</feature>
<dbReference type="PANTHER" id="PTHR34703:SF1">
    <property type="entry name" value="ANTIPORTER SUBUNIT MNHG2-RELATED"/>
    <property type="match status" value="1"/>
</dbReference>
<keyword evidence="1" id="KW-0472">Membrane</keyword>
<reference evidence="2" key="1">
    <citation type="journal article" date="2020" name="mSystems">
        <title>Genome- and Community-Level Interaction Insights into Carbon Utilization and Element Cycling Functions of Hydrothermarchaeota in Hydrothermal Sediment.</title>
        <authorList>
            <person name="Zhou Z."/>
            <person name="Liu Y."/>
            <person name="Xu W."/>
            <person name="Pan J."/>
            <person name="Luo Z.H."/>
            <person name="Li M."/>
        </authorList>
    </citation>
    <scope>NUCLEOTIDE SEQUENCE</scope>
    <source>
        <strain evidence="2">SpSt-1183</strain>
    </source>
</reference>
<dbReference type="Pfam" id="PF03334">
    <property type="entry name" value="PhaG_MnhG_YufB"/>
    <property type="match status" value="1"/>
</dbReference>
<protein>
    <submittedName>
        <fullName evidence="2">Cation:proton antiporter</fullName>
    </submittedName>
</protein>
<organism evidence="2">
    <name type="scientific">Methanofollis liminatans</name>
    <dbReference type="NCBI Taxonomy" id="2201"/>
    <lineage>
        <taxon>Archaea</taxon>
        <taxon>Methanobacteriati</taxon>
        <taxon>Methanobacteriota</taxon>
        <taxon>Stenosarchaea group</taxon>
        <taxon>Methanomicrobia</taxon>
        <taxon>Methanomicrobiales</taxon>
        <taxon>Methanomicrobiaceae</taxon>
        <taxon>Methanofollis</taxon>
    </lineage>
</organism>
<evidence type="ECO:0000256" key="1">
    <source>
        <dbReference type="SAM" id="Phobius"/>
    </source>
</evidence>
<accession>A0A831PN17</accession>
<dbReference type="NCBIfam" id="TIGR01300">
    <property type="entry name" value="CPA3_mnhG_phaG"/>
    <property type="match status" value="1"/>
</dbReference>
<dbReference type="PANTHER" id="PTHR34703">
    <property type="entry name" value="ANTIPORTER SUBUNIT MNHG2-RELATED"/>
    <property type="match status" value="1"/>
</dbReference>
<dbReference type="InterPro" id="IPR005133">
    <property type="entry name" value="PhaG_MnhG_YufB"/>
</dbReference>
<dbReference type="EMBL" id="DSBY01000261">
    <property type="protein sequence ID" value="HDS63752.1"/>
    <property type="molecule type" value="Genomic_DNA"/>
</dbReference>
<proteinExistence type="predicted"/>